<evidence type="ECO:0000313" key="1">
    <source>
        <dbReference type="EMBL" id="GFF42211.1"/>
    </source>
</evidence>
<name>A0A8H3NZ30_9EURO</name>
<reference evidence="1 2" key="1">
    <citation type="submission" date="2020-01" db="EMBL/GenBank/DDBJ databases">
        <title>Draft genome sequence of Aspergillus udagawae IFM 46972.</title>
        <authorList>
            <person name="Takahashi H."/>
            <person name="Yaguchi T."/>
        </authorList>
    </citation>
    <scope>NUCLEOTIDE SEQUENCE [LARGE SCALE GENOMIC DNA]</scope>
    <source>
        <strain evidence="1 2">IFM 46972</strain>
    </source>
</reference>
<sequence>MSISDPAVELGVAPTISAQAAMAAIPVETTGKMDDVVIYMVTTYSFLFKFLSENQDKSRQE</sequence>
<comment type="caution">
    <text evidence="1">The sequence shown here is derived from an EMBL/GenBank/DDBJ whole genome shotgun (WGS) entry which is preliminary data.</text>
</comment>
<accession>A0A8H3NZ30</accession>
<organism evidence="1 2">
    <name type="scientific">Aspergillus udagawae</name>
    <dbReference type="NCBI Taxonomy" id="91492"/>
    <lineage>
        <taxon>Eukaryota</taxon>
        <taxon>Fungi</taxon>
        <taxon>Dikarya</taxon>
        <taxon>Ascomycota</taxon>
        <taxon>Pezizomycotina</taxon>
        <taxon>Eurotiomycetes</taxon>
        <taxon>Eurotiomycetidae</taxon>
        <taxon>Eurotiales</taxon>
        <taxon>Aspergillaceae</taxon>
        <taxon>Aspergillus</taxon>
        <taxon>Aspergillus subgen. Fumigati</taxon>
    </lineage>
</organism>
<dbReference type="AlphaFoldDB" id="A0A8H3NZ30"/>
<dbReference type="Proteomes" id="UP000465221">
    <property type="component" value="Unassembled WGS sequence"/>
</dbReference>
<proteinExistence type="predicted"/>
<protein>
    <submittedName>
        <fullName evidence="1">Uncharacterized protein</fullName>
    </submittedName>
</protein>
<dbReference type="EMBL" id="BLKC01000048">
    <property type="protein sequence ID" value="GFF42211.1"/>
    <property type="molecule type" value="Genomic_DNA"/>
</dbReference>
<gene>
    <name evidence="1" type="ORF">IFM46972_06795</name>
</gene>
<evidence type="ECO:0000313" key="2">
    <source>
        <dbReference type="Proteomes" id="UP000465221"/>
    </source>
</evidence>